<name>A0A7H8QV04_TALRU</name>
<organism evidence="2 3">
    <name type="scientific">Talaromyces rugulosus</name>
    <name type="common">Penicillium rugulosum</name>
    <dbReference type="NCBI Taxonomy" id="121627"/>
    <lineage>
        <taxon>Eukaryota</taxon>
        <taxon>Fungi</taxon>
        <taxon>Dikarya</taxon>
        <taxon>Ascomycota</taxon>
        <taxon>Pezizomycotina</taxon>
        <taxon>Eurotiomycetes</taxon>
        <taxon>Eurotiomycetidae</taxon>
        <taxon>Eurotiales</taxon>
        <taxon>Trichocomaceae</taxon>
        <taxon>Talaromyces</taxon>
        <taxon>Talaromyces sect. Islandici</taxon>
    </lineage>
</organism>
<keyword evidence="3" id="KW-1185">Reference proteome</keyword>
<accession>A0A7H8QV04</accession>
<dbReference type="EMBL" id="CP055899">
    <property type="protein sequence ID" value="QKX56743.1"/>
    <property type="molecule type" value="Genomic_DNA"/>
</dbReference>
<dbReference type="RefSeq" id="XP_035342921.1">
    <property type="nucleotide sequence ID" value="XM_035487028.1"/>
</dbReference>
<reference evidence="3" key="1">
    <citation type="submission" date="2020-06" db="EMBL/GenBank/DDBJ databases">
        <title>A chromosome-scale genome assembly of Talaromyces rugulosus W13939.</title>
        <authorList>
            <person name="Wang B."/>
            <person name="Guo L."/>
            <person name="Ye K."/>
            <person name="Wang L."/>
        </authorList>
    </citation>
    <scope>NUCLEOTIDE SEQUENCE [LARGE SCALE GENOMIC DNA]</scope>
    <source>
        <strain evidence="3">W13939</strain>
    </source>
</reference>
<protein>
    <submittedName>
        <fullName evidence="2">Uncharacterized protein</fullName>
    </submittedName>
</protein>
<feature type="region of interest" description="Disordered" evidence="1">
    <location>
        <begin position="1"/>
        <end position="22"/>
    </location>
</feature>
<proteinExistence type="predicted"/>
<dbReference type="GeneID" id="55991352"/>
<dbReference type="AlphaFoldDB" id="A0A7H8QV04"/>
<evidence type="ECO:0000256" key="1">
    <source>
        <dbReference type="SAM" id="MobiDB-lite"/>
    </source>
</evidence>
<dbReference type="Proteomes" id="UP000509510">
    <property type="component" value="Chromosome II"/>
</dbReference>
<evidence type="ECO:0000313" key="2">
    <source>
        <dbReference type="EMBL" id="QKX56743.1"/>
    </source>
</evidence>
<evidence type="ECO:0000313" key="3">
    <source>
        <dbReference type="Proteomes" id="UP000509510"/>
    </source>
</evidence>
<sequence length="132" mass="13757">MATPMGDPARDPRPPENPWKNLDLPPEAFAVNGSLVRDLCFPGPASPVVPSYYLGPIGTSIGFDIVPTTVLVLAICGPVSIAQSVLTANFFFVFPLFECPTVGIPTPAPSKCIPATAAIQRLVTASPPIAVS</sequence>
<dbReference type="KEGG" id="trg:TRUGW13939_03849"/>
<gene>
    <name evidence="2" type="ORF">TRUGW13939_03849</name>
</gene>